<dbReference type="FunFam" id="3.30.70.270:FF:000020">
    <property type="entry name" value="Transposon Tf2-6 polyprotein-like Protein"/>
    <property type="match status" value="1"/>
</dbReference>
<dbReference type="SUPFAM" id="SSF56672">
    <property type="entry name" value="DNA/RNA polymerases"/>
    <property type="match status" value="1"/>
</dbReference>
<feature type="domain" description="Reverse transcriptase/retrotransposon-derived protein RNase H-like" evidence="3">
    <location>
        <begin position="48"/>
        <end position="116"/>
    </location>
</feature>
<dbReference type="InterPro" id="IPR041577">
    <property type="entry name" value="RT_RNaseH_2"/>
</dbReference>
<feature type="compositionally biased region" description="Basic and acidic residues" evidence="2">
    <location>
        <begin position="316"/>
        <end position="333"/>
    </location>
</feature>
<dbReference type="InterPro" id="IPR043128">
    <property type="entry name" value="Rev_trsase/Diguanyl_cyclase"/>
</dbReference>
<dbReference type="AlphaFoldDB" id="A0AAV0ZHU1"/>
<evidence type="ECO:0000313" key="6">
    <source>
        <dbReference type="Proteomes" id="UP001157006"/>
    </source>
</evidence>
<evidence type="ECO:0000256" key="1">
    <source>
        <dbReference type="ARBA" id="ARBA00023268"/>
    </source>
</evidence>
<dbReference type="Gene3D" id="3.30.70.270">
    <property type="match status" value="1"/>
</dbReference>
<evidence type="ECO:0000259" key="4">
    <source>
        <dbReference type="Pfam" id="PF17921"/>
    </source>
</evidence>
<dbReference type="GO" id="GO:0003824">
    <property type="term" value="F:catalytic activity"/>
    <property type="evidence" value="ECO:0007669"/>
    <property type="project" value="UniProtKB-KW"/>
</dbReference>
<dbReference type="InterPro" id="IPR043502">
    <property type="entry name" value="DNA/RNA_pol_sf"/>
</dbReference>
<dbReference type="EMBL" id="OX451735">
    <property type="protein sequence ID" value="CAI8595427.1"/>
    <property type="molecule type" value="Genomic_DNA"/>
</dbReference>
<proteinExistence type="predicted"/>
<keyword evidence="6" id="KW-1185">Reference proteome</keyword>
<feature type="domain" description="Integrase zinc-binding" evidence="4">
    <location>
        <begin position="133"/>
        <end position="189"/>
    </location>
</feature>
<sequence>MEKWPLFVSFNQLHVFLGLTGYYRRFIAHYASIVAPLANLLRHNSYFWFEEATIAFLALKQAIMAAPILSLSDFSKEFIIETDASNVGIGAVLMQDNHPLAFFSMKLGTLVSPYTIVNGLLLKDDRYVLNPQPPLCNLVISEFHDTPSGGHAGGKRTVAQLAVNFFWTGMCKAVENFVAACLICQQIKNSTQVPTGLPQPLPILEEVWEDITMDFITCLPPANGSTVIFVVVDRLSKSAHFSALLGSFTTSKWMGSPIDEASWEEVASFQACYRDFHLEDKVSVDEERNDTSPSITDPMHNEERPNNEDVDVSPIVEKRQSKKPDWMKDYVCK</sequence>
<dbReference type="Pfam" id="PF17919">
    <property type="entry name" value="RT_RNaseH_2"/>
    <property type="match status" value="1"/>
</dbReference>
<dbReference type="PANTHER" id="PTHR37984:SF5">
    <property type="entry name" value="PROTEIN NYNRIN-LIKE"/>
    <property type="match status" value="1"/>
</dbReference>
<accession>A0AAV0ZHU1</accession>
<keyword evidence="1" id="KW-0511">Multifunctional enzyme</keyword>
<protein>
    <submittedName>
        <fullName evidence="5">Uncharacterized protein</fullName>
    </submittedName>
</protein>
<dbReference type="Proteomes" id="UP001157006">
    <property type="component" value="Chromosome 1S"/>
</dbReference>
<organism evidence="5 6">
    <name type="scientific">Vicia faba</name>
    <name type="common">Broad bean</name>
    <name type="synonym">Faba vulgaris</name>
    <dbReference type="NCBI Taxonomy" id="3906"/>
    <lineage>
        <taxon>Eukaryota</taxon>
        <taxon>Viridiplantae</taxon>
        <taxon>Streptophyta</taxon>
        <taxon>Embryophyta</taxon>
        <taxon>Tracheophyta</taxon>
        <taxon>Spermatophyta</taxon>
        <taxon>Magnoliopsida</taxon>
        <taxon>eudicotyledons</taxon>
        <taxon>Gunneridae</taxon>
        <taxon>Pentapetalae</taxon>
        <taxon>rosids</taxon>
        <taxon>fabids</taxon>
        <taxon>Fabales</taxon>
        <taxon>Fabaceae</taxon>
        <taxon>Papilionoideae</taxon>
        <taxon>50 kb inversion clade</taxon>
        <taxon>NPAAA clade</taxon>
        <taxon>Hologalegina</taxon>
        <taxon>IRL clade</taxon>
        <taxon>Fabeae</taxon>
        <taxon>Vicia</taxon>
    </lineage>
</organism>
<evidence type="ECO:0000259" key="3">
    <source>
        <dbReference type="Pfam" id="PF17919"/>
    </source>
</evidence>
<gene>
    <name evidence="5" type="ORF">VFH_I190720</name>
</gene>
<dbReference type="Gene3D" id="1.10.340.70">
    <property type="match status" value="1"/>
</dbReference>
<dbReference type="Pfam" id="PF17921">
    <property type="entry name" value="Integrase_H2C2"/>
    <property type="match status" value="1"/>
</dbReference>
<dbReference type="PANTHER" id="PTHR37984">
    <property type="entry name" value="PROTEIN CBG26694"/>
    <property type="match status" value="1"/>
</dbReference>
<dbReference type="InterPro" id="IPR050951">
    <property type="entry name" value="Retrovirus_Pol_polyprotein"/>
</dbReference>
<dbReference type="InterPro" id="IPR041588">
    <property type="entry name" value="Integrase_H2C2"/>
</dbReference>
<name>A0AAV0ZHU1_VICFA</name>
<evidence type="ECO:0000256" key="2">
    <source>
        <dbReference type="SAM" id="MobiDB-lite"/>
    </source>
</evidence>
<feature type="region of interest" description="Disordered" evidence="2">
    <location>
        <begin position="283"/>
        <end position="333"/>
    </location>
</feature>
<reference evidence="5 6" key="1">
    <citation type="submission" date="2023-01" db="EMBL/GenBank/DDBJ databases">
        <authorList>
            <person name="Kreplak J."/>
        </authorList>
    </citation>
    <scope>NUCLEOTIDE SEQUENCE [LARGE SCALE GENOMIC DNA]</scope>
</reference>
<evidence type="ECO:0000313" key="5">
    <source>
        <dbReference type="EMBL" id="CAI8595427.1"/>
    </source>
</evidence>